<reference evidence="1" key="1">
    <citation type="journal article" date="2014" name="Front. Microbiol.">
        <title>High frequency of phylogenetically diverse reductive dehalogenase-homologous genes in deep subseafloor sedimentary metagenomes.</title>
        <authorList>
            <person name="Kawai M."/>
            <person name="Futagami T."/>
            <person name="Toyoda A."/>
            <person name="Takaki Y."/>
            <person name="Nishi S."/>
            <person name="Hori S."/>
            <person name="Arai W."/>
            <person name="Tsubouchi T."/>
            <person name="Morono Y."/>
            <person name="Uchiyama I."/>
            <person name="Ito T."/>
            <person name="Fujiyama A."/>
            <person name="Inagaki F."/>
            <person name="Takami H."/>
        </authorList>
    </citation>
    <scope>NUCLEOTIDE SEQUENCE</scope>
    <source>
        <strain evidence="1">Expedition CK06-06</strain>
    </source>
</reference>
<dbReference type="EMBL" id="BARV01042200">
    <property type="protein sequence ID" value="GAI46843.1"/>
    <property type="molecule type" value="Genomic_DNA"/>
</dbReference>
<organism evidence="1">
    <name type="scientific">marine sediment metagenome</name>
    <dbReference type="NCBI Taxonomy" id="412755"/>
    <lineage>
        <taxon>unclassified sequences</taxon>
        <taxon>metagenomes</taxon>
        <taxon>ecological metagenomes</taxon>
    </lineage>
</organism>
<protein>
    <submittedName>
        <fullName evidence="1">Uncharacterized protein</fullName>
    </submittedName>
</protein>
<evidence type="ECO:0000313" key="1">
    <source>
        <dbReference type="EMBL" id="GAI46843.1"/>
    </source>
</evidence>
<proteinExistence type="predicted"/>
<name>X1NTA2_9ZZZZ</name>
<comment type="caution">
    <text evidence="1">The sequence shown here is derived from an EMBL/GenBank/DDBJ whole genome shotgun (WGS) entry which is preliminary data.</text>
</comment>
<accession>X1NTA2</accession>
<dbReference type="AlphaFoldDB" id="X1NTA2"/>
<feature type="non-terminal residue" evidence="1">
    <location>
        <position position="47"/>
    </location>
</feature>
<sequence>MVYPNLTEQKYLIRENTLNNNQKASDIDTGATNSCLLGASILGDTLV</sequence>
<gene>
    <name evidence="1" type="ORF">S06H3_63564</name>
</gene>